<sequence>MTVGDPIVHNWRTEDPNTSRRPIMLQVEDHLIVPIALQLTRLCLGTYYHPQHPAFAIVQE</sequence>
<protein>
    <submittedName>
        <fullName evidence="1">Uncharacterized protein</fullName>
    </submittedName>
</protein>
<dbReference type="AlphaFoldDB" id="A0A1L9MXV0"/>
<name>A0A1L9MXV0_ASPTC</name>
<evidence type="ECO:0000313" key="1">
    <source>
        <dbReference type="EMBL" id="OJI81847.1"/>
    </source>
</evidence>
<accession>A0A1L9MXV0</accession>
<dbReference type="OrthoDB" id="10321429at2759"/>
<dbReference type="Proteomes" id="UP000184304">
    <property type="component" value="Unassembled WGS sequence"/>
</dbReference>
<dbReference type="EMBL" id="KV878205">
    <property type="protein sequence ID" value="OJI81847.1"/>
    <property type="molecule type" value="Genomic_DNA"/>
</dbReference>
<organism evidence="1 2">
    <name type="scientific">Aspergillus tubingensis (strain CBS 134.48)</name>
    <dbReference type="NCBI Taxonomy" id="767770"/>
    <lineage>
        <taxon>Eukaryota</taxon>
        <taxon>Fungi</taxon>
        <taxon>Dikarya</taxon>
        <taxon>Ascomycota</taxon>
        <taxon>Pezizomycotina</taxon>
        <taxon>Eurotiomycetes</taxon>
        <taxon>Eurotiomycetidae</taxon>
        <taxon>Eurotiales</taxon>
        <taxon>Aspergillaceae</taxon>
        <taxon>Aspergillus</taxon>
        <taxon>Aspergillus subgen. Circumdati</taxon>
    </lineage>
</organism>
<evidence type="ECO:0000313" key="2">
    <source>
        <dbReference type="Proteomes" id="UP000184304"/>
    </source>
</evidence>
<proteinExistence type="predicted"/>
<dbReference type="VEuPathDB" id="FungiDB:ASPTUDRAFT_45166"/>
<gene>
    <name evidence="1" type="ORF">ASPTUDRAFT_45166</name>
</gene>
<keyword evidence="2" id="KW-1185">Reference proteome</keyword>
<reference evidence="2" key="1">
    <citation type="journal article" date="2017" name="Genome Biol.">
        <title>Comparative genomics reveals high biological diversity and specific adaptations in the industrially and medically important fungal genus Aspergillus.</title>
        <authorList>
            <person name="de Vries R.P."/>
            <person name="Riley R."/>
            <person name="Wiebenga A."/>
            <person name="Aguilar-Osorio G."/>
            <person name="Amillis S."/>
            <person name="Uchima C.A."/>
            <person name="Anderluh G."/>
            <person name="Asadollahi M."/>
            <person name="Askin M."/>
            <person name="Barry K."/>
            <person name="Battaglia E."/>
            <person name="Bayram O."/>
            <person name="Benocci T."/>
            <person name="Braus-Stromeyer S.A."/>
            <person name="Caldana C."/>
            <person name="Canovas D."/>
            <person name="Cerqueira G.C."/>
            <person name="Chen F."/>
            <person name="Chen W."/>
            <person name="Choi C."/>
            <person name="Clum A."/>
            <person name="Dos Santos R.A."/>
            <person name="Damasio A.R."/>
            <person name="Diallinas G."/>
            <person name="Emri T."/>
            <person name="Fekete E."/>
            <person name="Flipphi M."/>
            <person name="Freyberg S."/>
            <person name="Gallo A."/>
            <person name="Gournas C."/>
            <person name="Habgood R."/>
            <person name="Hainaut M."/>
            <person name="Harispe M.L."/>
            <person name="Henrissat B."/>
            <person name="Hilden K.S."/>
            <person name="Hope R."/>
            <person name="Hossain A."/>
            <person name="Karabika E."/>
            <person name="Karaffa L."/>
            <person name="Karanyi Z."/>
            <person name="Krasevec N."/>
            <person name="Kuo A."/>
            <person name="Kusch H."/>
            <person name="LaButti K."/>
            <person name="Lagendijk E.L."/>
            <person name="Lapidus A."/>
            <person name="Levasseur A."/>
            <person name="Lindquist E."/>
            <person name="Lipzen A."/>
            <person name="Logrieco A.F."/>
            <person name="MacCabe A."/>
            <person name="Maekelae M.R."/>
            <person name="Malavazi I."/>
            <person name="Melin P."/>
            <person name="Meyer V."/>
            <person name="Mielnichuk N."/>
            <person name="Miskei M."/>
            <person name="Molnar A.P."/>
            <person name="Mule G."/>
            <person name="Ngan C.Y."/>
            <person name="Orejas M."/>
            <person name="Orosz E."/>
            <person name="Ouedraogo J.P."/>
            <person name="Overkamp K.M."/>
            <person name="Park H.-S."/>
            <person name="Perrone G."/>
            <person name="Piumi F."/>
            <person name="Punt P.J."/>
            <person name="Ram A.F."/>
            <person name="Ramon A."/>
            <person name="Rauscher S."/>
            <person name="Record E."/>
            <person name="Riano-Pachon D.M."/>
            <person name="Robert V."/>
            <person name="Roehrig J."/>
            <person name="Ruller R."/>
            <person name="Salamov A."/>
            <person name="Salih N.S."/>
            <person name="Samson R.A."/>
            <person name="Sandor E."/>
            <person name="Sanguinetti M."/>
            <person name="Schuetze T."/>
            <person name="Sepcic K."/>
            <person name="Shelest E."/>
            <person name="Sherlock G."/>
            <person name="Sophianopoulou V."/>
            <person name="Squina F.M."/>
            <person name="Sun H."/>
            <person name="Susca A."/>
            <person name="Todd R.B."/>
            <person name="Tsang A."/>
            <person name="Unkles S.E."/>
            <person name="van de Wiele N."/>
            <person name="van Rossen-Uffink D."/>
            <person name="Oliveira J.V."/>
            <person name="Vesth T.C."/>
            <person name="Visser J."/>
            <person name="Yu J.-H."/>
            <person name="Zhou M."/>
            <person name="Andersen M.R."/>
            <person name="Archer D.B."/>
            <person name="Baker S.E."/>
            <person name="Benoit I."/>
            <person name="Brakhage A.A."/>
            <person name="Braus G.H."/>
            <person name="Fischer R."/>
            <person name="Frisvad J.C."/>
            <person name="Goldman G.H."/>
            <person name="Houbraken J."/>
            <person name="Oakley B."/>
            <person name="Pocsi I."/>
            <person name="Scazzocchio C."/>
            <person name="Seiboth B."/>
            <person name="vanKuyk P.A."/>
            <person name="Wortman J."/>
            <person name="Dyer P.S."/>
            <person name="Grigoriev I.V."/>
        </authorList>
    </citation>
    <scope>NUCLEOTIDE SEQUENCE [LARGE SCALE GENOMIC DNA]</scope>
    <source>
        <strain evidence="2">CBS 134.48</strain>
    </source>
</reference>